<dbReference type="Proteomes" id="UP000009081">
    <property type="component" value="Plasmid megaplasmid"/>
</dbReference>
<dbReference type="HOGENOM" id="CLU_077467_1_0_5"/>
<dbReference type="RefSeq" id="WP_003596025.1">
    <property type="nucleotide sequence ID" value="NC_012811.1"/>
</dbReference>
<dbReference type="KEGG" id="mea:Mex_2p1255"/>
<dbReference type="PANTHER" id="PTHR39337">
    <property type="entry name" value="BLR5642 PROTEIN"/>
    <property type="match status" value="1"/>
</dbReference>
<accession>C5B6B4</accession>
<sequence length="199" mass="21127">MAPQILTIGHGAHPVDRFFEMAAAQGVTALVDVRTSPWSRFAPQYNRPTLAAAAATRGIAYVFLGVELGGRPSDPALVDAAGTADYRAMAGTDAFAHGIGRVREGVAKGYRIALVCSERDCLDCHRNLLVARALACEGLDVAHIGADGAVEDQAGMEARLLAWAGRSAGLFEAREEALDGAYLSRARKVAWRRPEAPRA</sequence>
<keyword evidence="1" id="KW-0614">Plasmid</keyword>
<evidence type="ECO:0008006" key="3">
    <source>
        <dbReference type="Google" id="ProtNLM"/>
    </source>
</evidence>
<evidence type="ECO:0000313" key="1">
    <source>
        <dbReference type="EMBL" id="ACS43996.1"/>
    </source>
</evidence>
<dbReference type="Pfam" id="PF04343">
    <property type="entry name" value="DUF488"/>
    <property type="match status" value="1"/>
</dbReference>
<evidence type="ECO:0000313" key="2">
    <source>
        <dbReference type="Proteomes" id="UP000009081"/>
    </source>
</evidence>
<geneLocation type="plasmid" evidence="1 2">
    <name>megaplasmid</name>
</geneLocation>
<dbReference type="PANTHER" id="PTHR39337:SF1">
    <property type="entry name" value="BLR5642 PROTEIN"/>
    <property type="match status" value="1"/>
</dbReference>
<dbReference type="InterPro" id="IPR014519">
    <property type="entry name" value="UCP024492"/>
</dbReference>
<reference evidence="1 2" key="1">
    <citation type="journal article" date="2009" name="PLoS ONE">
        <title>Methylobacterium genome sequences: a reference blueprint to investigate microbial metabolism of C1 compounds from natural and industrial sources.</title>
        <authorList>
            <person name="Vuilleumier S."/>
            <person name="Chistoserdova L."/>
            <person name="Lee M.-C."/>
            <person name="Bringel F."/>
            <person name="Lajus A."/>
            <person name="Zhou Y."/>
            <person name="Gourion B."/>
            <person name="Barbe V."/>
            <person name="Chang J."/>
            <person name="Cruveiller S."/>
            <person name="Dossat C."/>
            <person name="Gillett W."/>
            <person name="Gruffaz C."/>
            <person name="Haugen E."/>
            <person name="Hourcade E."/>
            <person name="Levy R."/>
            <person name="Mangenot S."/>
            <person name="Muller E."/>
            <person name="Nadalig T."/>
            <person name="Pagni M."/>
            <person name="Penny C."/>
            <person name="Peyraud R."/>
            <person name="Robinson D.G."/>
            <person name="Roche D."/>
            <person name="Rouy Z."/>
            <person name="Saenampechek C."/>
            <person name="Salvignol G."/>
            <person name="Vallenet D."/>
            <person name="Wu Z."/>
            <person name="Marx C.J."/>
            <person name="Vorholt J.A."/>
            <person name="Olson M.V."/>
            <person name="Kaul R."/>
            <person name="Weissenbach J."/>
            <person name="Medigue C."/>
            <person name="Lidstrom M.E."/>
        </authorList>
    </citation>
    <scope>NUCLEOTIDE SEQUENCE [LARGE SCALE GENOMIC DNA]</scope>
    <source>
        <strain evidence="2">ATCC 14718 / DSM 1338 / JCM 2805 / NCIMB 9133 / AM1</strain>
    </source>
</reference>
<dbReference type="AlphaFoldDB" id="C5B6B4"/>
<organism evidence="1 2">
    <name type="scientific">Methylorubrum extorquens (strain ATCC 14718 / DSM 1338 / JCM 2805 / NCIMB 9133 / AM1)</name>
    <name type="common">Methylobacterium extorquens</name>
    <dbReference type="NCBI Taxonomy" id="272630"/>
    <lineage>
        <taxon>Bacteria</taxon>
        <taxon>Pseudomonadati</taxon>
        <taxon>Pseudomonadota</taxon>
        <taxon>Alphaproteobacteria</taxon>
        <taxon>Hyphomicrobiales</taxon>
        <taxon>Methylobacteriaceae</taxon>
        <taxon>Methylorubrum</taxon>
    </lineage>
</organism>
<dbReference type="OrthoDB" id="9789109at2"/>
<dbReference type="PIRSF" id="PIRSF024492">
    <property type="entry name" value="UCP024492"/>
    <property type="match status" value="1"/>
</dbReference>
<dbReference type="InterPro" id="IPR007438">
    <property type="entry name" value="DUF488"/>
</dbReference>
<proteinExistence type="predicted"/>
<gene>
    <name evidence="1" type="ordered locus">MexAM1_META2p1255</name>
</gene>
<dbReference type="EMBL" id="CP001511">
    <property type="protein sequence ID" value="ACS43996.1"/>
    <property type="molecule type" value="Genomic_DNA"/>
</dbReference>
<keyword evidence="2" id="KW-1185">Reference proteome</keyword>
<protein>
    <recommendedName>
        <fullName evidence="3">DUF488 domain-containing protein</fullName>
    </recommendedName>
</protein>
<name>C5B6B4_METEA</name>